<comment type="subunit">
    <text evidence="6">Component of the NOP7 complex, composed of ERB1, NOP7 and YTM1. Within the NOP7 complex ERB1 appears to interact directly with NOP7 and YTM1. The NOP7 complex also associates with the 66S pre-ribosome.</text>
</comment>
<gene>
    <name evidence="6" type="primary">ERB1</name>
    <name evidence="10" type="ORF">M427DRAFT_51103</name>
</gene>
<reference evidence="10 11" key="1">
    <citation type="journal article" date="2015" name="Genome Biol. Evol.">
        <title>Phylogenomic analyses indicate that early fungi evolved digesting cell walls of algal ancestors of land plants.</title>
        <authorList>
            <person name="Chang Y."/>
            <person name="Wang S."/>
            <person name="Sekimoto S."/>
            <person name="Aerts A.L."/>
            <person name="Choi C."/>
            <person name="Clum A."/>
            <person name="LaButti K.M."/>
            <person name="Lindquist E.A."/>
            <person name="Yee Ngan C."/>
            <person name="Ohm R.A."/>
            <person name="Salamov A.A."/>
            <person name="Grigoriev I.V."/>
            <person name="Spatafora J.W."/>
            <person name="Berbee M.L."/>
        </authorList>
    </citation>
    <scope>NUCLEOTIDE SEQUENCE [LARGE SCALE GENOMIC DNA]</scope>
    <source>
        <strain evidence="10 11">JEL478</strain>
    </source>
</reference>
<evidence type="ECO:0000256" key="7">
    <source>
        <dbReference type="PROSITE-ProRule" id="PRU00221"/>
    </source>
</evidence>
<dbReference type="InterPro" id="IPR001680">
    <property type="entry name" value="WD40_rpt"/>
</dbReference>
<evidence type="ECO:0000313" key="10">
    <source>
        <dbReference type="EMBL" id="KXS21716.1"/>
    </source>
</evidence>
<feature type="domain" description="BOP1 N-terminal" evidence="9">
    <location>
        <begin position="224"/>
        <end position="481"/>
    </location>
</feature>
<dbReference type="GO" id="GO:0005654">
    <property type="term" value="C:nucleoplasm"/>
    <property type="evidence" value="ECO:0007669"/>
    <property type="project" value="UniProtKB-SubCell"/>
</dbReference>
<feature type="region of interest" description="Disordered" evidence="8">
    <location>
        <begin position="1"/>
        <end position="195"/>
    </location>
</feature>
<keyword evidence="4" id="KW-0677">Repeat</keyword>
<keyword evidence="1 6" id="KW-0690">Ribosome biogenesis</keyword>
<feature type="compositionally biased region" description="Basic and acidic residues" evidence="8">
    <location>
        <begin position="79"/>
        <end position="90"/>
    </location>
</feature>
<dbReference type="InterPro" id="IPR028598">
    <property type="entry name" value="BOP1/Erb1"/>
</dbReference>
<comment type="function">
    <text evidence="6">Component of the NOP7 complex, which is required for maturation of the 25S and 5.8S ribosomal RNAs and formation of the 60S ribosome.</text>
</comment>
<dbReference type="GO" id="GO:0043021">
    <property type="term" value="F:ribonucleoprotein complex binding"/>
    <property type="evidence" value="ECO:0007669"/>
    <property type="project" value="UniProtKB-UniRule"/>
</dbReference>
<dbReference type="GO" id="GO:0070545">
    <property type="term" value="C:PeBoW complex"/>
    <property type="evidence" value="ECO:0007669"/>
    <property type="project" value="EnsemblFungi"/>
</dbReference>
<organism evidence="10 11">
    <name type="scientific">Gonapodya prolifera (strain JEL478)</name>
    <name type="common">Monoblepharis prolifera</name>
    <dbReference type="NCBI Taxonomy" id="1344416"/>
    <lineage>
        <taxon>Eukaryota</taxon>
        <taxon>Fungi</taxon>
        <taxon>Fungi incertae sedis</taxon>
        <taxon>Chytridiomycota</taxon>
        <taxon>Chytridiomycota incertae sedis</taxon>
        <taxon>Monoblepharidomycetes</taxon>
        <taxon>Monoblepharidales</taxon>
        <taxon>Gonapodyaceae</taxon>
        <taxon>Gonapodya</taxon>
    </lineage>
</organism>
<dbReference type="PANTHER" id="PTHR17605:SF0">
    <property type="entry name" value="RIBOSOME BIOGENESIS PROTEIN BOP1"/>
    <property type="match status" value="1"/>
</dbReference>
<evidence type="ECO:0000256" key="3">
    <source>
        <dbReference type="ARBA" id="ARBA00022574"/>
    </source>
</evidence>
<evidence type="ECO:0000256" key="2">
    <source>
        <dbReference type="ARBA" id="ARBA00022552"/>
    </source>
</evidence>
<dbReference type="InterPro" id="IPR012953">
    <property type="entry name" value="BOP1_N_dom"/>
</dbReference>
<dbReference type="GO" id="GO:0030687">
    <property type="term" value="C:preribosome, large subunit precursor"/>
    <property type="evidence" value="ECO:0007669"/>
    <property type="project" value="UniProtKB-UniRule"/>
</dbReference>
<dbReference type="FunFam" id="2.130.10.10:FF:000576">
    <property type="entry name" value="Ribosome biogenesis protein ERB1"/>
    <property type="match status" value="1"/>
</dbReference>
<protein>
    <recommendedName>
        <fullName evidence="6">Ribosome biogenesis protein ERB1</fullName>
    </recommendedName>
    <alternativeName>
        <fullName evidence="6">Eukaryotic ribosome biogenesis protein 1</fullName>
    </alternativeName>
</protein>
<feature type="compositionally biased region" description="Acidic residues" evidence="8">
    <location>
        <begin position="41"/>
        <end position="78"/>
    </location>
</feature>
<feature type="compositionally biased region" description="Polar residues" evidence="8">
    <location>
        <begin position="8"/>
        <end position="22"/>
    </location>
</feature>
<dbReference type="EMBL" id="KQ965732">
    <property type="protein sequence ID" value="KXS21716.1"/>
    <property type="molecule type" value="Genomic_DNA"/>
</dbReference>
<dbReference type="GO" id="GO:0000463">
    <property type="term" value="P:maturation of LSU-rRNA from tricistronic rRNA transcript (SSU-rRNA, 5.8S rRNA, LSU-rRNA)"/>
    <property type="evidence" value="ECO:0007669"/>
    <property type="project" value="UniProtKB-UniRule"/>
</dbReference>
<sequence>MPKRKSTDSAPQETGRRGSQSRPAPHDDEEEENLLAIDLHEDSDDSDAGAVSDDSDDADEEDSGDDDGVDSSGNEDGDDARGEVLVEDTRGSAAKSVLAAWGAPAPAKTTTPAEKQPSSKGKADKKKPGVGAVVSAGGRGRSNSEDSGYTSKSSTTAQPRLKPSAEDGDDSDGEGFEAAIEQREGSGSDLPWWRQHPEIEPVYDSDTTDDETTNTVGNIPLSWYDEYDHVGYDKDGKKIARGAKKDALDELLSRIDDDPNAWRTIYDALESRQVTLTPADLALIRRAMNGKFGDTAIDPYEPTVEWFTSKVETAPISAAPEPKRRWAPSKHEAKRIMKIVRAIRQGRKPPPPQVRGEENYAIWDASQTSTDPSTHPMHIPAPLLPPPTDHESYNPPPELVPTPDEVRAWQDADEEERERNFLTTRYGKMRDVPGWEGFLRERFERCLDLYLCPRVRKNKINMNPEDLLPTLPDPSTLRPFPTHIGLALETHPSLIRNASMSPTGTYLATACDDGAMRVYEVATGRMWGEWRLGGSGKSVTPVRVAAWNPNPDLDLVAVGVGGRVVVVETGTGGRKAVEETARVVETDAEDKGKKGIAEWKRIPKSGKDYAEGQRVVVDVGGTVTSVVWHRRGDYFASVGGDTTNPTLLIHQLSRRASQSPLSKSKGAIQQVAFHPNKPMLYVALQRSIRVYDLASQTLSRKLLSTSRWLSSLSIHPSGDHVLAGGYDRRVCWWDGEMGETPWKTLRSHSLAVRSVSFHPTLPLLATASDDCTVQIFHATVYTDLMRNPLLVPVRTLKGFHETKGGLGVLGVCWHPREAWCLTWGADGKAAVWTH</sequence>
<dbReference type="PROSITE" id="PS50294">
    <property type="entry name" value="WD_REPEATS_REGION"/>
    <property type="match status" value="2"/>
</dbReference>
<dbReference type="SMART" id="SM01035">
    <property type="entry name" value="BOP1NT"/>
    <property type="match status" value="1"/>
</dbReference>
<evidence type="ECO:0000259" key="9">
    <source>
        <dbReference type="SMART" id="SM01035"/>
    </source>
</evidence>
<name>A0A139AY97_GONPJ</name>
<evidence type="ECO:0000313" key="11">
    <source>
        <dbReference type="Proteomes" id="UP000070544"/>
    </source>
</evidence>
<comment type="subcellular location">
    <subcellularLocation>
        <location evidence="6">Nucleus</location>
        <location evidence="6">Nucleolus</location>
    </subcellularLocation>
    <subcellularLocation>
        <location evidence="6">Nucleus</location>
        <location evidence="6">Nucleoplasm</location>
    </subcellularLocation>
</comment>
<dbReference type="Pfam" id="PF00400">
    <property type="entry name" value="WD40"/>
    <property type="match status" value="3"/>
</dbReference>
<dbReference type="GO" id="GO:0070180">
    <property type="term" value="F:large ribosomal subunit rRNA binding"/>
    <property type="evidence" value="ECO:0007669"/>
    <property type="project" value="EnsemblFungi"/>
</dbReference>
<keyword evidence="3 7" id="KW-0853">WD repeat</keyword>
<dbReference type="AlphaFoldDB" id="A0A139AY97"/>
<evidence type="ECO:0000256" key="8">
    <source>
        <dbReference type="SAM" id="MobiDB-lite"/>
    </source>
</evidence>
<comment type="similarity">
    <text evidence="6">Belongs to the WD repeat BOP1/ERB1 family.</text>
</comment>
<evidence type="ECO:0000256" key="4">
    <source>
        <dbReference type="ARBA" id="ARBA00022737"/>
    </source>
</evidence>
<feature type="repeat" description="WD" evidence="7">
    <location>
        <begin position="488"/>
        <end position="529"/>
    </location>
</feature>
<keyword evidence="11" id="KW-1185">Reference proteome</keyword>
<evidence type="ECO:0000256" key="5">
    <source>
        <dbReference type="ARBA" id="ARBA00023242"/>
    </source>
</evidence>
<dbReference type="InterPro" id="IPR015943">
    <property type="entry name" value="WD40/YVTN_repeat-like_dom_sf"/>
</dbReference>
<feature type="repeat" description="WD" evidence="7">
    <location>
        <begin position="745"/>
        <end position="776"/>
    </location>
</feature>
<dbReference type="OrthoDB" id="5571054at2759"/>
<dbReference type="GO" id="GO:0000466">
    <property type="term" value="P:maturation of 5.8S rRNA from tricistronic rRNA transcript (SSU-rRNA, 5.8S rRNA, LSU-rRNA)"/>
    <property type="evidence" value="ECO:0007669"/>
    <property type="project" value="UniProtKB-UniRule"/>
</dbReference>
<dbReference type="SUPFAM" id="SSF50978">
    <property type="entry name" value="WD40 repeat-like"/>
    <property type="match status" value="1"/>
</dbReference>
<feature type="compositionally biased region" description="Low complexity" evidence="8">
    <location>
        <begin position="99"/>
        <end position="113"/>
    </location>
</feature>
<dbReference type="OMA" id="MRPAKGE"/>
<proteinExistence type="inferred from homology"/>
<dbReference type="SMART" id="SM00320">
    <property type="entry name" value="WD40"/>
    <property type="match status" value="6"/>
</dbReference>
<dbReference type="STRING" id="1344416.A0A139AY97"/>
<keyword evidence="5 6" id="KW-0539">Nucleus</keyword>
<evidence type="ECO:0000256" key="6">
    <source>
        <dbReference type="HAMAP-Rule" id="MF_03027"/>
    </source>
</evidence>
<dbReference type="Gene3D" id="2.130.10.10">
    <property type="entry name" value="YVTN repeat-like/Quinoprotein amine dehydrogenase"/>
    <property type="match status" value="1"/>
</dbReference>
<feature type="compositionally biased region" description="Acidic residues" evidence="8">
    <location>
        <begin position="166"/>
        <end position="175"/>
    </location>
</feature>
<dbReference type="PANTHER" id="PTHR17605">
    <property type="entry name" value="RIBOSOME BIOGENESIS PROTEIN BOP1 BLOCK OF PROLIFERATION 1 PROTEIN"/>
    <property type="match status" value="1"/>
</dbReference>
<accession>A0A139AY97</accession>
<feature type="compositionally biased region" description="Polar residues" evidence="8">
    <location>
        <begin position="145"/>
        <end position="158"/>
    </location>
</feature>
<dbReference type="PROSITE" id="PS50082">
    <property type="entry name" value="WD_REPEATS_2"/>
    <property type="match status" value="2"/>
</dbReference>
<dbReference type="Pfam" id="PF08145">
    <property type="entry name" value="BOP1NT"/>
    <property type="match status" value="1"/>
</dbReference>
<dbReference type="Proteomes" id="UP000070544">
    <property type="component" value="Unassembled WGS sequence"/>
</dbReference>
<dbReference type="InterPro" id="IPR036322">
    <property type="entry name" value="WD40_repeat_dom_sf"/>
</dbReference>
<dbReference type="HAMAP" id="MF_03027">
    <property type="entry name" value="BOP1"/>
    <property type="match status" value="1"/>
</dbReference>
<keyword evidence="2 6" id="KW-0698">rRNA processing</keyword>
<evidence type="ECO:0000256" key="1">
    <source>
        <dbReference type="ARBA" id="ARBA00022517"/>
    </source>
</evidence>